<dbReference type="CDD" id="cd06171">
    <property type="entry name" value="Sigma70_r4"/>
    <property type="match status" value="1"/>
</dbReference>
<dbReference type="Pfam" id="PF08281">
    <property type="entry name" value="Sigma70_r4_2"/>
    <property type="match status" value="1"/>
</dbReference>
<evidence type="ECO:0000256" key="1">
    <source>
        <dbReference type="ARBA" id="ARBA00023015"/>
    </source>
</evidence>
<evidence type="ECO:0000256" key="2">
    <source>
        <dbReference type="ARBA" id="ARBA00023082"/>
    </source>
</evidence>
<evidence type="ECO:0000313" key="7">
    <source>
        <dbReference type="Proteomes" id="UP000270834"/>
    </source>
</evidence>
<comment type="caution">
    <text evidence="6">The sequence shown here is derived from an EMBL/GenBank/DDBJ whole genome shotgun (WGS) entry which is preliminary data.</text>
</comment>
<reference evidence="6 7" key="1">
    <citation type="submission" date="2018-08" db="EMBL/GenBank/DDBJ databases">
        <title>Recombination of ecologically and evolutionarily significant loci maintains genetic cohesion in the Pseudomonas syringae species complex.</title>
        <authorList>
            <person name="Dillon M."/>
            <person name="Thakur S."/>
            <person name="Almeida R.N.D."/>
            <person name="Weir B.S."/>
            <person name="Guttman D.S."/>
        </authorList>
    </citation>
    <scope>NUCLEOTIDE SEQUENCE [LARGE SCALE GENOMIC DNA]</scope>
    <source>
        <strain evidence="6 7">ICMP 7846</strain>
    </source>
</reference>
<keyword evidence="3" id="KW-0804">Transcription</keyword>
<dbReference type="Gene3D" id="1.10.10.10">
    <property type="entry name" value="Winged helix-like DNA-binding domain superfamily/Winged helix DNA-binding domain"/>
    <property type="match status" value="1"/>
</dbReference>
<dbReference type="PANTHER" id="PTHR43133:SF63">
    <property type="entry name" value="RNA POLYMERASE SIGMA FACTOR FECI-RELATED"/>
    <property type="match status" value="1"/>
</dbReference>
<evidence type="ECO:0000313" key="6">
    <source>
        <dbReference type="EMBL" id="RMS57768.1"/>
    </source>
</evidence>
<dbReference type="PANTHER" id="PTHR43133">
    <property type="entry name" value="RNA POLYMERASE ECF-TYPE SIGMA FACTO"/>
    <property type="match status" value="1"/>
</dbReference>
<gene>
    <name evidence="6" type="ORF">ALP65_03556</name>
</gene>
<dbReference type="InterPro" id="IPR039425">
    <property type="entry name" value="RNA_pol_sigma-70-like"/>
</dbReference>
<dbReference type="SUPFAM" id="SSF88659">
    <property type="entry name" value="Sigma3 and sigma4 domains of RNA polymerase sigma factors"/>
    <property type="match status" value="1"/>
</dbReference>
<protein>
    <recommendedName>
        <fullName evidence="5">RNA polymerase sigma factor 70 region 4 type 2 domain-containing protein</fullName>
    </recommendedName>
</protein>
<feature type="non-terminal residue" evidence="6">
    <location>
        <position position="1"/>
    </location>
</feature>
<dbReference type="InterPro" id="IPR013249">
    <property type="entry name" value="RNA_pol_sigma70_r4_t2"/>
</dbReference>
<dbReference type="NCBIfam" id="TIGR02937">
    <property type="entry name" value="sigma70-ECF"/>
    <property type="match status" value="1"/>
</dbReference>
<name>A0A3M5E6U2_PSEAI</name>
<dbReference type="InterPro" id="IPR014284">
    <property type="entry name" value="RNA_pol_sigma-70_dom"/>
</dbReference>
<dbReference type="GO" id="GO:0003677">
    <property type="term" value="F:DNA binding"/>
    <property type="evidence" value="ECO:0007669"/>
    <property type="project" value="InterPro"/>
</dbReference>
<dbReference type="GO" id="GO:0006352">
    <property type="term" value="P:DNA-templated transcription initiation"/>
    <property type="evidence" value="ECO:0007669"/>
    <property type="project" value="InterPro"/>
</dbReference>
<evidence type="ECO:0000256" key="4">
    <source>
        <dbReference type="SAM" id="MobiDB-lite"/>
    </source>
</evidence>
<accession>A0A3M5E6U2</accession>
<dbReference type="GO" id="GO:0016987">
    <property type="term" value="F:sigma factor activity"/>
    <property type="evidence" value="ECO:0007669"/>
    <property type="project" value="UniProtKB-KW"/>
</dbReference>
<dbReference type="InterPro" id="IPR036388">
    <property type="entry name" value="WH-like_DNA-bd_sf"/>
</dbReference>
<dbReference type="InterPro" id="IPR013324">
    <property type="entry name" value="RNA_pol_sigma_r3/r4-like"/>
</dbReference>
<dbReference type="AlphaFoldDB" id="A0A3M5E6U2"/>
<dbReference type="EMBL" id="RBSQ01000454">
    <property type="protein sequence ID" value="RMS57768.1"/>
    <property type="molecule type" value="Genomic_DNA"/>
</dbReference>
<sequence length="97" mass="11048">RQERRRRTETRPNDDLAGFVADQPGPEESAVDADALARLREIVAELPPRTREIFRLNRLEGLTHAEVARRLEISDSSVQKHLARALAHVMQALEDSR</sequence>
<dbReference type="Proteomes" id="UP000270834">
    <property type="component" value="Unassembled WGS sequence"/>
</dbReference>
<evidence type="ECO:0000259" key="5">
    <source>
        <dbReference type="Pfam" id="PF08281"/>
    </source>
</evidence>
<feature type="domain" description="RNA polymerase sigma factor 70 region 4 type 2" evidence="5">
    <location>
        <begin position="37"/>
        <end position="88"/>
    </location>
</feature>
<keyword evidence="2" id="KW-0731">Sigma factor</keyword>
<keyword evidence="1" id="KW-0805">Transcription regulation</keyword>
<proteinExistence type="predicted"/>
<evidence type="ECO:0000256" key="3">
    <source>
        <dbReference type="ARBA" id="ARBA00023163"/>
    </source>
</evidence>
<feature type="region of interest" description="Disordered" evidence="4">
    <location>
        <begin position="1"/>
        <end position="28"/>
    </location>
</feature>
<organism evidence="6 7">
    <name type="scientific">Pseudomonas aeruginosa</name>
    <dbReference type="NCBI Taxonomy" id="287"/>
    <lineage>
        <taxon>Bacteria</taxon>
        <taxon>Pseudomonadati</taxon>
        <taxon>Pseudomonadota</taxon>
        <taxon>Gammaproteobacteria</taxon>
        <taxon>Pseudomonadales</taxon>
        <taxon>Pseudomonadaceae</taxon>
        <taxon>Pseudomonas</taxon>
    </lineage>
</organism>